<dbReference type="PROSITE" id="PS50931">
    <property type="entry name" value="HTH_LYSR"/>
    <property type="match status" value="1"/>
</dbReference>
<dbReference type="Gene3D" id="3.40.190.290">
    <property type="match status" value="1"/>
</dbReference>
<evidence type="ECO:0000256" key="2">
    <source>
        <dbReference type="ARBA" id="ARBA00023015"/>
    </source>
</evidence>
<dbReference type="SUPFAM" id="SSF46785">
    <property type="entry name" value="Winged helix' DNA-binding domain"/>
    <property type="match status" value="1"/>
</dbReference>
<accession>A0A0C1R622</accession>
<dbReference type="PANTHER" id="PTHR30419:SF8">
    <property type="entry name" value="NITROGEN ASSIMILATION TRANSCRIPTIONAL ACTIVATOR-RELATED"/>
    <property type="match status" value="1"/>
</dbReference>
<dbReference type="SUPFAM" id="SSF53850">
    <property type="entry name" value="Periplasmic binding protein-like II"/>
    <property type="match status" value="1"/>
</dbReference>
<dbReference type="EMBL" id="JHEG04000001">
    <property type="protein sequence ID" value="KAF3887216.1"/>
    <property type="molecule type" value="Genomic_DNA"/>
</dbReference>
<evidence type="ECO:0000256" key="1">
    <source>
        <dbReference type="ARBA" id="ARBA00009437"/>
    </source>
</evidence>
<evidence type="ECO:0000313" key="7">
    <source>
        <dbReference type="EMBL" id="KIE11163.1"/>
    </source>
</evidence>
<dbReference type="Pfam" id="PF03466">
    <property type="entry name" value="LysR_substrate"/>
    <property type="match status" value="1"/>
</dbReference>
<gene>
    <name evidence="7" type="ORF">DA73_0222480</name>
    <name evidence="6" type="ORF">DA73_0400018270</name>
</gene>
<evidence type="ECO:0000256" key="4">
    <source>
        <dbReference type="ARBA" id="ARBA00023163"/>
    </source>
</evidence>
<feature type="domain" description="HTH lysR-type" evidence="5">
    <location>
        <begin position="9"/>
        <end position="66"/>
    </location>
</feature>
<keyword evidence="2" id="KW-0805">Transcription regulation</keyword>
<dbReference type="CDD" id="cd05466">
    <property type="entry name" value="PBP2_LTTR_substrate"/>
    <property type="match status" value="1"/>
</dbReference>
<dbReference type="Gene3D" id="1.10.10.10">
    <property type="entry name" value="Winged helix-like DNA-binding domain superfamily/Winged helix DNA-binding domain"/>
    <property type="match status" value="1"/>
</dbReference>
<dbReference type="STRING" id="1479485.DA73_0222480"/>
<evidence type="ECO:0000259" key="5">
    <source>
        <dbReference type="PROSITE" id="PS50931"/>
    </source>
</evidence>
<keyword evidence="4" id="KW-0804">Transcription</keyword>
<dbReference type="AlphaFoldDB" id="A0A0C1R622"/>
<dbReference type="InterPro" id="IPR000847">
    <property type="entry name" value="LysR_HTH_N"/>
</dbReference>
<dbReference type="RefSeq" id="WP_038087634.1">
    <property type="nucleotide sequence ID" value="NZ_JHEG04000001.1"/>
</dbReference>
<dbReference type="Proteomes" id="UP000029738">
    <property type="component" value="Unassembled WGS sequence"/>
</dbReference>
<keyword evidence="8" id="KW-1185">Reference proteome</keyword>
<dbReference type="GO" id="GO:0005829">
    <property type="term" value="C:cytosol"/>
    <property type="evidence" value="ECO:0007669"/>
    <property type="project" value="TreeGrafter"/>
</dbReference>
<comment type="caution">
    <text evidence="7">The sequence shown here is derived from an EMBL/GenBank/DDBJ whole genome shotgun (WGS) entry which is preliminary data.</text>
</comment>
<dbReference type="GO" id="GO:0003677">
    <property type="term" value="F:DNA binding"/>
    <property type="evidence" value="ECO:0007669"/>
    <property type="project" value="UniProtKB-KW"/>
</dbReference>
<reference evidence="6" key="2">
    <citation type="submission" date="2019-11" db="EMBL/GenBank/DDBJ databases">
        <title>Improved Assembly of Tolypothrix boutellei genome.</title>
        <authorList>
            <person name="Sarangi A.N."/>
            <person name="Mukherjee M."/>
            <person name="Ghosh S."/>
            <person name="Singh D."/>
            <person name="Das A."/>
            <person name="Kant S."/>
            <person name="Prusty A."/>
            <person name="Tripathy S."/>
        </authorList>
    </citation>
    <scope>NUCLEOTIDE SEQUENCE</scope>
    <source>
        <strain evidence="6">VB521301</strain>
    </source>
</reference>
<dbReference type="EMBL" id="JHEG02000048">
    <property type="protein sequence ID" value="KIE11163.1"/>
    <property type="molecule type" value="Genomic_DNA"/>
</dbReference>
<dbReference type="Pfam" id="PF00126">
    <property type="entry name" value="HTH_1"/>
    <property type="match status" value="1"/>
</dbReference>
<dbReference type="GO" id="GO:0003700">
    <property type="term" value="F:DNA-binding transcription factor activity"/>
    <property type="evidence" value="ECO:0007669"/>
    <property type="project" value="InterPro"/>
</dbReference>
<dbReference type="InterPro" id="IPR050950">
    <property type="entry name" value="HTH-type_LysR_regulators"/>
</dbReference>
<proteinExistence type="inferred from homology"/>
<evidence type="ECO:0000313" key="8">
    <source>
        <dbReference type="Proteomes" id="UP000029738"/>
    </source>
</evidence>
<sequence length="308" mass="34669">MNKINDCNLKISQLRALVAVGERKSFSEAALELGLSQSTVSYAIATLEEELGVVLVLRGRHGATLTPIGEEIFEEARQILHLLGNVMEKAEREKGLQSGQVRVACVRSIATHILPKVIARFREKYPTMGVVITEFDRYVEVEQALQQGQAEVGFTLLPTGKEFEAWELFRDEFVVLLSPGMLASDEPLSWEQVAEYSMVVNLRSPQHNKFIQEHFLRFGQTLKVSHKVREDSTVLSMVKQGLGATVMARLTAEPIPEEIQVRSLPVPLERIIGVIILADAILPKRVFAFLDVLKQVWDRKKLTADERR</sequence>
<keyword evidence="3" id="KW-0238">DNA-binding</keyword>
<evidence type="ECO:0000313" key="6">
    <source>
        <dbReference type="EMBL" id="KAF3887216.1"/>
    </source>
</evidence>
<comment type="similarity">
    <text evidence="1">Belongs to the LysR transcriptional regulatory family.</text>
</comment>
<dbReference type="InterPro" id="IPR005119">
    <property type="entry name" value="LysR_subst-bd"/>
</dbReference>
<dbReference type="OrthoDB" id="63123at2"/>
<dbReference type="PANTHER" id="PTHR30419">
    <property type="entry name" value="HTH-TYPE TRANSCRIPTIONAL REGULATOR YBHD"/>
    <property type="match status" value="1"/>
</dbReference>
<organism evidence="7">
    <name type="scientific">Tolypothrix bouteillei VB521301</name>
    <dbReference type="NCBI Taxonomy" id="1479485"/>
    <lineage>
        <taxon>Bacteria</taxon>
        <taxon>Bacillati</taxon>
        <taxon>Cyanobacteriota</taxon>
        <taxon>Cyanophyceae</taxon>
        <taxon>Nostocales</taxon>
        <taxon>Tolypothrichaceae</taxon>
        <taxon>Tolypothrix</taxon>
    </lineage>
</organism>
<dbReference type="FunFam" id="1.10.10.10:FF:000001">
    <property type="entry name" value="LysR family transcriptional regulator"/>
    <property type="match status" value="1"/>
</dbReference>
<reference evidence="7" key="1">
    <citation type="journal article" date="2015" name="Genome Announc.">
        <title>Draft Genome Sequence of Tolypothrix boutellei Strain VB521301.</title>
        <authorList>
            <person name="Chandrababunaidu M.M."/>
            <person name="Singh D."/>
            <person name="Sen D."/>
            <person name="Bhan S."/>
            <person name="Das S."/>
            <person name="Gupta A."/>
            <person name="Adhikary S.P."/>
            <person name="Tripathy S."/>
        </authorList>
    </citation>
    <scope>NUCLEOTIDE SEQUENCE</scope>
    <source>
        <strain evidence="7">VB521301</strain>
    </source>
</reference>
<dbReference type="InterPro" id="IPR036388">
    <property type="entry name" value="WH-like_DNA-bd_sf"/>
</dbReference>
<dbReference type="PRINTS" id="PR00039">
    <property type="entry name" value="HTHLYSR"/>
</dbReference>
<dbReference type="InterPro" id="IPR036390">
    <property type="entry name" value="WH_DNA-bd_sf"/>
</dbReference>
<name>A0A0C1R622_9CYAN</name>
<evidence type="ECO:0000256" key="3">
    <source>
        <dbReference type="ARBA" id="ARBA00023125"/>
    </source>
</evidence>
<protein>
    <submittedName>
        <fullName evidence="6 7">Transcriptional regulator</fullName>
    </submittedName>
</protein>